<dbReference type="Proteomes" id="UP001157034">
    <property type="component" value="Unassembled WGS sequence"/>
</dbReference>
<comment type="caution">
    <text evidence="5">The sequence shown here is derived from an EMBL/GenBank/DDBJ whole genome shotgun (WGS) entry which is preliminary data.</text>
</comment>
<feature type="transmembrane region" description="Helical" evidence="3">
    <location>
        <begin position="160"/>
        <end position="179"/>
    </location>
</feature>
<feature type="transmembrane region" description="Helical" evidence="3">
    <location>
        <begin position="234"/>
        <end position="251"/>
    </location>
</feature>
<gene>
    <name evidence="5" type="ORF">GCM10025881_30610</name>
</gene>
<evidence type="ECO:0000313" key="5">
    <source>
        <dbReference type="EMBL" id="GMA96237.1"/>
    </source>
</evidence>
<keyword evidence="3" id="KW-0472">Membrane</keyword>
<dbReference type="PANTHER" id="PTHR30487:SF0">
    <property type="entry name" value="PREPILIN LEADER PEPTIDASE_N-METHYLTRANSFERASE-RELATED"/>
    <property type="match status" value="1"/>
</dbReference>
<evidence type="ECO:0000256" key="1">
    <source>
        <dbReference type="ARBA" id="ARBA00005801"/>
    </source>
</evidence>
<feature type="compositionally biased region" description="Basic and acidic residues" evidence="2">
    <location>
        <begin position="1"/>
        <end position="12"/>
    </location>
</feature>
<evidence type="ECO:0000313" key="6">
    <source>
        <dbReference type="Proteomes" id="UP001157034"/>
    </source>
</evidence>
<evidence type="ECO:0000256" key="2">
    <source>
        <dbReference type="SAM" id="MobiDB-lite"/>
    </source>
</evidence>
<protein>
    <recommendedName>
        <fullName evidence="4">Prepilin type IV endopeptidase peptidase domain-containing protein</fullName>
    </recommendedName>
</protein>
<feature type="region of interest" description="Disordered" evidence="2">
    <location>
        <begin position="1"/>
        <end position="78"/>
    </location>
</feature>
<reference evidence="6" key="1">
    <citation type="journal article" date="2019" name="Int. J. Syst. Evol. Microbiol.">
        <title>The Global Catalogue of Microorganisms (GCM) 10K type strain sequencing project: providing services to taxonomists for standard genome sequencing and annotation.</title>
        <authorList>
            <consortium name="The Broad Institute Genomics Platform"/>
            <consortium name="The Broad Institute Genome Sequencing Center for Infectious Disease"/>
            <person name="Wu L."/>
            <person name="Ma J."/>
        </authorList>
    </citation>
    <scope>NUCLEOTIDE SEQUENCE [LARGE SCALE GENOMIC DNA]</scope>
    <source>
        <strain evidence="6">NBRC 108894</strain>
    </source>
</reference>
<feature type="compositionally biased region" description="Basic and acidic residues" evidence="2">
    <location>
        <begin position="34"/>
        <end position="54"/>
    </location>
</feature>
<feature type="transmembrane region" description="Helical" evidence="3">
    <location>
        <begin position="199"/>
        <end position="222"/>
    </location>
</feature>
<proteinExistence type="inferred from homology"/>
<feature type="domain" description="Prepilin type IV endopeptidase peptidase" evidence="4">
    <location>
        <begin position="122"/>
        <end position="216"/>
    </location>
</feature>
<dbReference type="InterPro" id="IPR050882">
    <property type="entry name" value="Prepilin_peptidase/N-MTase"/>
</dbReference>
<keyword evidence="6" id="KW-1185">Reference proteome</keyword>
<comment type="similarity">
    <text evidence="1">Belongs to the peptidase A24 family.</text>
</comment>
<keyword evidence="3" id="KW-1133">Transmembrane helix</keyword>
<dbReference type="EMBL" id="BSVB01000001">
    <property type="protein sequence ID" value="GMA96237.1"/>
    <property type="molecule type" value="Genomic_DNA"/>
</dbReference>
<feature type="transmembrane region" description="Helical" evidence="3">
    <location>
        <begin position="135"/>
        <end position="153"/>
    </location>
</feature>
<feature type="compositionally biased region" description="Low complexity" evidence="2">
    <location>
        <begin position="55"/>
        <end position="65"/>
    </location>
</feature>
<evidence type="ECO:0000259" key="4">
    <source>
        <dbReference type="Pfam" id="PF01478"/>
    </source>
</evidence>
<dbReference type="InterPro" id="IPR000045">
    <property type="entry name" value="Prepilin_IV_endopep_pep"/>
</dbReference>
<dbReference type="PANTHER" id="PTHR30487">
    <property type="entry name" value="TYPE 4 PREPILIN-LIKE PROTEINS LEADER PEPTIDE-PROCESSING ENZYME"/>
    <property type="match status" value="1"/>
</dbReference>
<accession>A0ABQ6K6I3</accession>
<name>A0ABQ6K6I3_9MICO</name>
<dbReference type="Pfam" id="PF01478">
    <property type="entry name" value="Peptidase_A24"/>
    <property type="match status" value="1"/>
</dbReference>
<dbReference type="Gene3D" id="1.20.120.1220">
    <property type="match status" value="1"/>
</dbReference>
<organism evidence="5 6">
    <name type="scientific">Pseudolysinimonas kribbensis</name>
    <dbReference type="NCBI Taxonomy" id="433641"/>
    <lineage>
        <taxon>Bacteria</taxon>
        <taxon>Bacillati</taxon>
        <taxon>Actinomycetota</taxon>
        <taxon>Actinomycetes</taxon>
        <taxon>Micrococcales</taxon>
        <taxon>Microbacteriaceae</taxon>
        <taxon>Pseudolysinimonas</taxon>
    </lineage>
</organism>
<feature type="transmembrane region" description="Helical" evidence="3">
    <location>
        <begin position="90"/>
        <end position="115"/>
    </location>
</feature>
<sequence length="252" mass="25358">MTARVDHGRAHGEVVPGGLGQGRVEDGLGAGEGDDGHGGSFDRADARTVADRAQRPGPAGGSSPRRPTRPRYPPAVPTPDARALGWQLPLALALAVLAVVAIGPAAATLPGLYLAATAPELARFDLVHRRLPDRMTLPGIAVGAVAIVIQGCATRVVPWGPILAAAILTVVFLGLALGGGMGLGDVKLVAVLGLASPTLTIAVLAPLAAFLLGGVVSAVVLVRHGRGARIPFGPFLLAGYVVALAASLLVSR</sequence>
<keyword evidence="3" id="KW-0812">Transmembrane</keyword>
<evidence type="ECO:0000256" key="3">
    <source>
        <dbReference type="SAM" id="Phobius"/>
    </source>
</evidence>